<feature type="region of interest" description="Disordered" evidence="1">
    <location>
        <begin position="33"/>
        <end position="56"/>
    </location>
</feature>
<keyword evidence="3" id="KW-1185">Reference proteome</keyword>
<evidence type="ECO:0008006" key="4">
    <source>
        <dbReference type="Google" id="ProtNLM"/>
    </source>
</evidence>
<evidence type="ECO:0000313" key="3">
    <source>
        <dbReference type="Proteomes" id="UP000184600"/>
    </source>
</evidence>
<organism evidence="2 3">
    <name type="scientific">Vibrio quintilis</name>
    <dbReference type="NCBI Taxonomy" id="1117707"/>
    <lineage>
        <taxon>Bacteria</taxon>
        <taxon>Pseudomonadati</taxon>
        <taxon>Pseudomonadota</taxon>
        <taxon>Gammaproteobacteria</taxon>
        <taxon>Vibrionales</taxon>
        <taxon>Vibrionaceae</taxon>
        <taxon>Vibrio</taxon>
    </lineage>
</organism>
<dbReference type="InterPro" id="IPR025267">
    <property type="entry name" value="ORF017-like"/>
</dbReference>
<gene>
    <name evidence="2" type="ORF">VQ7734_00119</name>
</gene>
<dbReference type="NCBIfam" id="TIGR04387">
    <property type="entry name" value="capsid_maj_N4"/>
    <property type="match status" value="1"/>
</dbReference>
<reference evidence="3" key="1">
    <citation type="submission" date="2016-12" db="EMBL/GenBank/DDBJ databases">
        <authorList>
            <person name="Rodrigo-Torres L."/>
            <person name="Arahal R.D."/>
            <person name="Lucena T."/>
        </authorList>
    </citation>
    <scope>NUCLEOTIDE SEQUENCE [LARGE SCALE GENOMIC DNA]</scope>
</reference>
<dbReference type="Pfam" id="PF13252">
    <property type="entry name" value="Phage_capsid_3"/>
    <property type="match status" value="1"/>
</dbReference>
<accession>A0A1M7YPA2</accession>
<dbReference type="STRING" id="1117707.VQ7734_00119"/>
<dbReference type="AlphaFoldDB" id="A0A1M7YPA2"/>
<proteinExistence type="predicted"/>
<evidence type="ECO:0000256" key="1">
    <source>
        <dbReference type="SAM" id="MobiDB-lite"/>
    </source>
</evidence>
<evidence type="ECO:0000313" key="2">
    <source>
        <dbReference type="EMBL" id="SHO54405.1"/>
    </source>
</evidence>
<dbReference type="RefSeq" id="WP_073579318.1">
    <property type="nucleotide sequence ID" value="NZ_AP024898.1"/>
</dbReference>
<dbReference type="OrthoDB" id="8877014at2"/>
<name>A0A1M7YPA2_9VIBR</name>
<dbReference type="EMBL" id="FRFG01000003">
    <property type="protein sequence ID" value="SHO54405.1"/>
    <property type="molecule type" value="Genomic_DNA"/>
</dbReference>
<protein>
    <recommendedName>
        <fullName evidence="4">N4-gp56 family major capsid protein</fullName>
    </recommendedName>
</protein>
<sequence length="407" mass="45104">MTTITPAQARKIQQVALFTATQRARSFVNMMTESAPKAAKGDKKGNRQSSPGAPVIRVTDLQKSKGDTVDMQIVHKLSKRPTMGDEKIAGRGESLDFTDFELSIDQGRHQVDSGGKMSQQRTVHDLQSTARTLLGTYFNDLQDQIATFHLAGARGDFLGDDIIVPLGNHKEYKKIMVNNVLPPTYDRHFYGGDATKFEDLDDADLFSLETVDNIKLYIEEMAHPIQPVRFKADELSGDDPFYVLNVTPRQWHDWEQTSSYKDWQQLLAAAIKRSKGFNHPVFSGECAMRGNILVRKYAGCPVRFNTGSTVDISANNNSASIEQVTAGTTIDRAVLLGAQALASAWGKTKKGGQFSMHKEETDAGNRDELTIAWMNGLKKIRFEDKNGRVNDHGVIALDTAVSTGYSR</sequence>
<dbReference type="Proteomes" id="UP000184600">
    <property type="component" value="Unassembled WGS sequence"/>
</dbReference>